<feature type="region of interest" description="Disordered" evidence="1">
    <location>
        <begin position="186"/>
        <end position="205"/>
    </location>
</feature>
<dbReference type="RefSeq" id="WP_119545148.1">
    <property type="nucleotide sequence ID" value="NZ_QXIR01000001.1"/>
</dbReference>
<evidence type="ECO:0000313" key="3">
    <source>
        <dbReference type="EMBL" id="RIW39079.1"/>
    </source>
</evidence>
<feature type="chain" id="PRO_5039554399" description="Nuclear transport factor 2 family protein" evidence="2">
    <location>
        <begin position="22"/>
        <end position="205"/>
    </location>
</feature>
<dbReference type="Proteomes" id="UP000265801">
    <property type="component" value="Unassembled WGS sequence"/>
</dbReference>
<evidence type="ECO:0000256" key="2">
    <source>
        <dbReference type="SAM" id="SignalP"/>
    </source>
</evidence>
<dbReference type="AlphaFoldDB" id="A0A3A1R9B9"/>
<evidence type="ECO:0008006" key="5">
    <source>
        <dbReference type="Google" id="ProtNLM"/>
    </source>
</evidence>
<feature type="region of interest" description="Disordered" evidence="1">
    <location>
        <begin position="26"/>
        <end position="51"/>
    </location>
</feature>
<feature type="signal peptide" evidence="2">
    <location>
        <begin position="1"/>
        <end position="21"/>
    </location>
</feature>
<feature type="compositionally biased region" description="Acidic residues" evidence="1">
    <location>
        <begin position="191"/>
        <end position="205"/>
    </location>
</feature>
<keyword evidence="2" id="KW-0732">Signal</keyword>
<dbReference type="EMBL" id="QXIR01000001">
    <property type="protein sequence ID" value="RIW39079.1"/>
    <property type="molecule type" value="Genomic_DNA"/>
</dbReference>
<dbReference type="InterPro" id="IPR032710">
    <property type="entry name" value="NTF2-like_dom_sf"/>
</dbReference>
<dbReference type="PROSITE" id="PS51257">
    <property type="entry name" value="PROKAR_LIPOPROTEIN"/>
    <property type="match status" value="1"/>
</dbReference>
<protein>
    <recommendedName>
        <fullName evidence="5">Nuclear transport factor 2 family protein</fullName>
    </recommendedName>
</protein>
<dbReference type="SUPFAM" id="SSF54427">
    <property type="entry name" value="NTF2-like"/>
    <property type="match status" value="1"/>
</dbReference>
<dbReference type="OrthoDB" id="2839093at2"/>
<comment type="caution">
    <text evidence="3">The sequence shown here is derived from an EMBL/GenBank/DDBJ whole genome shotgun (WGS) entry which is preliminary data.</text>
</comment>
<dbReference type="Gene3D" id="3.10.450.50">
    <property type="match status" value="1"/>
</dbReference>
<gene>
    <name evidence="3" type="ORF">D3H55_01625</name>
</gene>
<keyword evidence="4" id="KW-1185">Reference proteome</keyword>
<evidence type="ECO:0000256" key="1">
    <source>
        <dbReference type="SAM" id="MobiDB-lite"/>
    </source>
</evidence>
<accession>A0A3A1R9B9</accession>
<name>A0A3A1R9B9_9BACI</name>
<sequence>MTTQLWKKFMIGLGVSSLLLAGCNNNENADNTDKPEENTQEEQTEETANPFEEETAAILEEAKNMEEAKDIPEEEKQAILDAFNEYIESFNDEDVERYMATLSDTPVNFTLEEEEAAVNNVFDKLDVRRKASNVKIINYQGKKADVYAELEVTTKDPNSDREAATTGRQLTIFQKTDEGWKVSMIRVKQDEGEEAADTESETDSE</sequence>
<evidence type="ECO:0000313" key="4">
    <source>
        <dbReference type="Proteomes" id="UP000265801"/>
    </source>
</evidence>
<feature type="compositionally biased region" description="Acidic residues" evidence="1">
    <location>
        <begin position="38"/>
        <end position="51"/>
    </location>
</feature>
<organism evidence="3 4">
    <name type="scientific">Bacillus salacetis</name>
    <dbReference type="NCBI Taxonomy" id="2315464"/>
    <lineage>
        <taxon>Bacteria</taxon>
        <taxon>Bacillati</taxon>
        <taxon>Bacillota</taxon>
        <taxon>Bacilli</taxon>
        <taxon>Bacillales</taxon>
        <taxon>Bacillaceae</taxon>
        <taxon>Bacillus</taxon>
    </lineage>
</organism>
<reference evidence="3 4" key="1">
    <citation type="submission" date="2018-09" db="EMBL/GenBank/DDBJ databases">
        <title>Bacillus saliacetes sp. nov., isolated from Thai shrimp paste (Ka-pi).</title>
        <authorList>
            <person name="Daroonpunt R."/>
            <person name="Tanasupawat S."/>
            <person name="Yiamsombut S."/>
        </authorList>
    </citation>
    <scope>NUCLEOTIDE SEQUENCE [LARGE SCALE GENOMIC DNA]</scope>
    <source>
        <strain evidence="3 4">SKP7-4</strain>
    </source>
</reference>
<proteinExistence type="predicted"/>